<dbReference type="Proteomes" id="UP001321473">
    <property type="component" value="Unassembled WGS sequence"/>
</dbReference>
<dbReference type="SUPFAM" id="SSF51556">
    <property type="entry name" value="Metallo-dependent hydrolases"/>
    <property type="match status" value="1"/>
</dbReference>
<organism evidence="1 2">
    <name type="scientific">Amblyomma americanum</name>
    <name type="common">Lone star tick</name>
    <dbReference type="NCBI Taxonomy" id="6943"/>
    <lineage>
        <taxon>Eukaryota</taxon>
        <taxon>Metazoa</taxon>
        <taxon>Ecdysozoa</taxon>
        <taxon>Arthropoda</taxon>
        <taxon>Chelicerata</taxon>
        <taxon>Arachnida</taxon>
        <taxon>Acari</taxon>
        <taxon>Parasitiformes</taxon>
        <taxon>Ixodida</taxon>
        <taxon>Ixodoidea</taxon>
        <taxon>Ixodidae</taxon>
        <taxon>Amblyomminae</taxon>
        <taxon>Amblyomma</taxon>
    </lineage>
</organism>
<keyword evidence="2" id="KW-1185">Reference proteome</keyword>
<evidence type="ECO:0000313" key="1">
    <source>
        <dbReference type="EMBL" id="KAK8781723.1"/>
    </source>
</evidence>
<sequence>MDLPKYKIQLHSHLDSCVRHETIWELTQKKGLDLGYRSVADIREKTKPKEGTTLANYLKEVLVFVKALM</sequence>
<comment type="caution">
    <text evidence="1">The sequence shown here is derived from an EMBL/GenBank/DDBJ whole genome shotgun (WGS) entry which is preliminary data.</text>
</comment>
<reference evidence="1 2" key="1">
    <citation type="journal article" date="2023" name="Arcadia Sci">
        <title>De novo assembly of a long-read Amblyomma americanum tick genome.</title>
        <authorList>
            <person name="Chou S."/>
            <person name="Poskanzer K.E."/>
            <person name="Rollins M."/>
            <person name="Thuy-Boun P.S."/>
        </authorList>
    </citation>
    <scope>NUCLEOTIDE SEQUENCE [LARGE SCALE GENOMIC DNA]</scope>
    <source>
        <strain evidence="1">F_SG_1</strain>
        <tissue evidence="1">Salivary glands</tissue>
    </source>
</reference>
<dbReference type="AlphaFoldDB" id="A0AAQ4F4H9"/>
<name>A0AAQ4F4H9_AMBAM</name>
<accession>A0AAQ4F4H9</accession>
<evidence type="ECO:0000313" key="2">
    <source>
        <dbReference type="Proteomes" id="UP001321473"/>
    </source>
</evidence>
<protein>
    <recommendedName>
        <fullName evidence="3">Adenosine deaminase</fullName>
    </recommendedName>
</protein>
<dbReference type="InterPro" id="IPR032466">
    <property type="entry name" value="Metal_Hydrolase"/>
</dbReference>
<dbReference type="Gene3D" id="3.20.20.140">
    <property type="entry name" value="Metal-dependent hydrolases"/>
    <property type="match status" value="1"/>
</dbReference>
<gene>
    <name evidence="1" type="ORF">V5799_016936</name>
</gene>
<evidence type="ECO:0008006" key="3">
    <source>
        <dbReference type="Google" id="ProtNLM"/>
    </source>
</evidence>
<dbReference type="EMBL" id="JARKHS020007416">
    <property type="protein sequence ID" value="KAK8781723.1"/>
    <property type="molecule type" value="Genomic_DNA"/>
</dbReference>
<proteinExistence type="predicted"/>